<dbReference type="SUPFAM" id="SSF54665">
    <property type="entry name" value="CO dehydrogenase molybdoprotein N-domain-like"/>
    <property type="match status" value="1"/>
</dbReference>
<feature type="region of interest" description="Disordered" evidence="1">
    <location>
        <begin position="101"/>
        <end position="133"/>
    </location>
</feature>
<protein>
    <recommendedName>
        <fullName evidence="2">Aldehyde oxidase/xanthine dehydrogenase a/b hammerhead domain-containing protein</fullName>
    </recommendedName>
</protein>
<comment type="caution">
    <text evidence="3">The sequence shown here is derived from an EMBL/GenBank/DDBJ whole genome shotgun (WGS) entry which is preliminary data.</text>
</comment>
<dbReference type="SMART" id="SM01008">
    <property type="entry name" value="Ald_Xan_dh_C"/>
    <property type="match status" value="1"/>
</dbReference>
<proteinExistence type="predicted"/>
<evidence type="ECO:0000313" key="4">
    <source>
        <dbReference type="Proteomes" id="UP000019140"/>
    </source>
</evidence>
<dbReference type="AlphaFoldDB" id="W4M0N9"/>
<dbReference type="HOGENOM" id="CLU_1902855_0_0_7"/>
<dbReference type="Gene3D" id="3.90.1170.50">
    <property type="entry name" value="Aldehyde oxidase/xanthine dehydrogenase, a/b hammerhead"/>
    <property type="match status" value="1"/>
</dbReference>
<gene>
    <name evidence="3" type="ORF">ETSY2_31980</name>
</gene>
<feature type="compositionally biased region" description="Basic residues" evidence="1">
    <location>
        <begin position="121"/>
        <end position="133"/>
    </location>
</feature>
<name>W4M0N9_9BACT</name>
<feature type="domain" description="Aldehyde oxidase/xanthine dehydrogenase a/b hammerhead" evidence="2">
    <location>
        <begin position="19"/>
        <end position="88"/>
    </location>
</feature>
<evidence type="ECO:0000256" key="1">
    <source>
        <dbReference type="SAM" id="MobiDB-lite"/>
    </source>
</evidence>
<evidence type="ECO:0000259" key="2">
    <source>
        <dbReference type="SMART" id="SM01008"/>
    </source>
</evidence>
<dbReference type="EMBL" id="AZHX01001361">
    <property type="protein sequence ID" value="ETX03884.1"/>
    <property type="molecule type" value="Genomic_DNA"/>
</dbReference>
<dbReference type="InterPro" id="IPR036856">
    <property type="entry name" value="Ald_Oxase/Xan_DH_a/b_sf"/>
</dbReference>
<dbReference type="InterPro" id="IPR000674">
    <property type="entry name" value="Ald_Oxase/Xan_DH_a/b"/>
</dbReference>
<dbReference type="Pfam" id="PF01315">
    <property type="entry name" value="Ald_Xan_dh_C"/>
    <property type="match status" value="1"/>
</dbReference>
<accession>W4M0N9</accession>
<keyword evidence="4" id="KW-1185">Reference proteome</keyword>
<sequence>MDTAAPLATVYTEGKRVFDLQAQYIADLQPVPNLHHAAILRSPYAHARIRHIDVSAATALPGVVSVLTGRDVAEWCRPFAVAAERPGRYYPVWHRQSALCRGARGRSRSDGPLRGRGCPGAHRHRVRAPARDH</sequence>
<evidence type="ECO:0000313" key="3">
    <source>
        <dbReference type="EMBL" id="ETX03884.1"/>
    </source>
</evidence>
<reference evidence="3 4" key="1">
    <citation type="journal article" date="2014" name="Nature">
        <title>An environmental bacterial taxon with a large and distinct metabolic repertoire.</title>
        <authorList>
            <person name="Wilson M.C."/>
            <person name="Mori T."/>
            <person name="Ruckert C."/>
            <person name="Uria A.R."/>
            <person name="Helf M.J."/>
            <person name="Takada K."/>
            <person name="Gernert C."/>
            <person name="Steffens U.A."/>
            <person name="Heycke N."/>
            <person name="Schmitt S."/>
            <person name="Rinke C."/>
            <person name="Helfrich E.J."/>
            <person name="Brachmann A.O."/>
            <person name="Gurgui C."/>
            <person name="Wakimoto T."/>
            <person name="Kracht M."/>
            <person name="Crusemann M."/>
            <person name="Hentschel U."/>
            <person name="Abe I."/>
            <person name="Matsunaga S."/>
            <person name="Kalinowski J."/>
            <person name="Takeyama H."/>
            <person name="Piel J."/>
        </authorList>
    </citation>
    <scope>NUCLEOTIDE SEQUENCE [LARGE SCALE GENOMIC DNA]</scope>
    <source>
        <strain evidence="4">TSY2</strain>
    </source>
</reference>
<dbReference type="Proteomes" id="UP000019140">
    <property type="component" value="Unassembled WGS sequence"/>
</dbReference>
<organism evidence="3 4">
    <name type="scientific">Candidatus Entotheonella gemina</name>
    <dbReference type="NCBI Taxonomy" id="1429439"/>
    <lineage>
        <taxon>Bacteria</taxon>
        <taxon>Pseudomonadati</taxon>
        <taxon>Nitrospinota/Tectimicrobiota group</taxon>
        <taxon>Candidatus Tectimicrobiota</taxon>
        <taxon>Candidatus Entotheonellia</taxon>
        <taxon>Candidatus Entotheonellales</taxon>
        <taxon>Candidatus Entotheonellaceae</taxon>
        <taxon>Candidatus Entotheonella</taxon>
    </lineage>
</organism>